<dbReference type="Proteomes" id="UP000070544">
    <property type="component" value="Unassembled WGS sequence"/>
</dbReference>
<accession>A0A139AFV6</accession>
<dbReference type="EMBL" id="KQ965761">
    <property type="protein sequence ID" value="KXS15640.1"/>
    <property type="molecule type" value="Genomic_DNA"/>
</dbReference>
<evidence type="ECO:0008006" key="3">
    <source>
        <dbReference type="Google" id="ProtNLM"/>
    </source>
</evidence>
<dbReference type="OMA" id="PFCSARI"/>
<name>A0A139AFV6_GONPJ</name>
<protein>
    <recommendedName>
        <fullName evidence="3">DDE Tnp4 domain-containing protein</fullName>
    </recommendedName>
</protein>
<proteinExistence type="predicted"/>
<dbReference type="AlphaFoldDB" id="A0A139AFV6"/>
<dbReference type="OrthoDB" id="5945905at2759"/>
<evidence type="ECO:0000313" key="2">
    <source>
        <dbReference type="Proteomes" id="UP000070544"/>
    </source>
</evidence>
<organism evidence="1 2">
    <name type="scientific">Gonapodya prolifera (strain JEL478)</name>
    <name type="common">Monoblepharis prolifera</name>
    <dbReference type="NCBI Taxonomy" id="1344416"/>
    <lineage>
        <taxon>Eukaryota</taxon>
        <taxon>Fungi</taxon>
        <taxon>Fungi incertae sedis</taxon>
        <taxon>Chytridiomycota</taxon>
        <taxon>Chytridiomycota incertae sedis</taxon>
        <taxon>Monoblepharidomycetes</taxon>
        <taxon>Monoblepharidales</taxon>
        <taxon>Gonapodyaceae</taxon>
        <taxon>Gonapodya</taxon>
    </lineage>
</organism>
<keyword evidence="2" id="KW-1185">Reference proteome</keyword>
<evidence type="ECO:0000313" key="1">
    <source>
        <dbReference type="EMBL" id="KXS15640.1"/>
    </source>
</evidence>
<reference evidence="1 2" key="1">
    <citation type="journal article" date="2015" name="Genome Biol. Evol.">
        <title>Phylogenomic analyses indicate that early fungi evolved digesting cell walls of algal ancestors of land plants.</title>
        <authorList>
            <person name="Chang Y."/>
            <person name="Wang S."/>
            <person name="Sekimoto S."/>
            <person name="Aerts A.L."/>
            <person name="Choi C."/>
            <person name="Clum A."/>
            <person name="LaButti K.M."/>
            <person name="Lindquist E.A."/>
            <person name="Yee Ngan C."/>
            <person name="Ohm R.A."/>
            <person name="Salamov A.A."/>
            <person name="Grigoriev I.V."/>
            <person name="Spatafora J.W."/>
            <person name="Berbee M.L."/>
        </authorList>
    </citation>
    <scope>NUCLEOTIDE SEQUENCE [LARGE SCALE GENOMIC DNA]</scope>
    <source>
        <strain evidence="1 2">JEL478</strain>
    </source>
</reference>
<gene>
    <name evidence="1" type="ORF">M427DRAFT_98749</name>
</gene>
<sequence length="109" mass="12058">MNRGACIPIRNAAHLPDGRCIQLYGDPAYGQNPFIIAPFCSARITAIQAMHNADMSAVRIAIEQCFGKVLALFAWVDFKKNQKLLLQPLGLYYKVAVLLTNCHTCLYGS</sequence>